<dbReference type="PANTHER" id="PTHR43081">
    <property type="entry name" value="ADENYLATE CYCLASE, TERMINAL-DIFFERENTIATION SPECIFIC-RELATED"/>
    <property type="match status" value="1"/>
</dbReference>
<proteinExistence type="predicted"/>
<reference evidence="3" key="1">
    <citation type="journal article" date="2021" name="Environ. Microbiol.">
        <title>Cryptic niche differentiation of novel sediment ecotypes of Rugeria pomeroyi correlates with nitrate respiration.</title>
        <authorList>
            <person name="Lin X."/>
            <person name="McNichol J."/>
            <person name="Chu X."/>
            <person name="Qian Y."/>
            <person name="Luo H."/>
        </authorList>
    </citation>
    <scope>NUCLEOTIDE SEQUENCE</scope>
    <source>
        <strain evidence="3">SZCCDBB064</strain>
    </source>
</reference>
<evidence type="ECO:0000313" key="3">
    <source>
        <dbReference type="EMBL" id="MCE8537129.1"/>
    </source>
</evidence>
<dbReference type="PANTHER" id="PTHR43081:SF19">
    <property type="entry name" value="PH-SENSITIVE ADENYLATE CYCLASE RV1264"/>
    <property type="match status" value="1"/>
</dbReference>
<dbReference type="InterPro" id="IPR050697">
    <property type="entry name" value="Adenylyl/Guanylyl_Cyclase_3/4"/>
</dbReference>
<evidence type="ECO:0000256" key="1">
    <source>
        <dbReference type="PROSITE-ProRule" id="PRU00339"/>
    </source>
</evidence>
<protein>
    <submittedName>
        <fullName evidence="3">Adenylate/guanylate cyclase domain-containing protein</fullName>
    </submittedName>
</protein>
<dbReference type="InterPro" id="IPR029787">
    <property type="entry name" value="Nucleotide_cyclase"/>
</dbReference>
<dbReference type="Gene3D" id="1.25.40.10">
    <property type="entry name" value="Tetratricopeptide repeat domain"/>
    <property type="match status" value="1"/>
</dbReference>
<dbReference type="SUPFAM" id="SSF55073">
    <property type="entry name" value="Nucleotide cyclase"/>
    <property type="match status" value="1"/>
</dbReference>
<dbReference type="PROSITE" id="PS50125">
    <property type="entry name" value="GUANYLATE_CYCLASE_2"/>
    <property type="match status" value="1"/>
</dbReference>
<dbReference type="EMBL" id="JAGQAF010000003">
    <property type="protein sequence ID" value="MCE8537129.1"/>
    <property type="molecule type" value="Genomic_DNA"/>
</dbReference>
<evidence type="ECO:0000313" key="4">
    <source>
        <dbReference type="Proteomes" id="UP000813672"/>
    </source>
</evidence>
<dbReference type="InterPro" id="IPR001054">
    <property type="entry name" value="A/G_cyclase"/>
</dbReference>
<dbReference type="Pfam" id="PF00211">
    <property type="entry name" value="Guanylate_cyc"/>
    <property type="match status" value="1"/>
</dbReference>
<name>A0A9Q3WJL5_9RHOB</name>
<feature type="domain" description="Guanylate cyclase" evidence="2">
    <location>
        <begin position="19"/>
        <end position="133"/>
    </location>
</feature>
<comment type="caution">
    <text evidence="3">The sequence shown here is derived from an EMBL/GenBank/DDBJ whole genome shotgun (WGS) entry which is preliminary data.</text>
</comment>
<dbReference type="Gene3D" id="3.40.50.10610">
    <property type="entry name" value="ABC-type transport auxiliary lipoprotein component"/>
    <property type="match status" value="1"/>
</dbReference>
<dbReference type="SUPFAM" id="SSF48452">
    <property type="entry name" value="TPR-like"/>
    <property type="match status" value="1"/>
</dbReference>
<dbReference type="GO" id="GO:0035556">
    <property type="term" value="P:intracellular signal transduction"/>
    <property type="evidence" value="ECO:0007669"/>
    <property type="project" value="InterPro"/>
</dbReference>
<dbReference type="SMART" id="SM00028">
    <property type="entry name" value="TPR"/>
    <property type="match status" value="2"/>
</dbReference>
<accession>A0A9Q3WJL5</accession>
<dbReference type="InterPro" id="IPR019734">
    <property type="entry name" value="TPR_rpt"/>
</dbReference>
<dbReference type="RefSeq" id="WP_234219011.1">
    <property type="nucleotide sequence ID" value="NZ_JAGQAF010000003.1"/>
</dbReference>
<gene>
    <name evidence="3" type="ORF">KBY27_06645</name>
</gene>
<evidence type="ECO:0000259" key="2">
    <source>
        <dbReference type="PROSITE" id="PS50125"/>
    </source>
</evidence>
<organism evidence="3 4">
    <name type="scientific">Ruegeria pomeroyi</name>
    <dbReference type="NCBI Taxonomy" id="89184"/>
    <lineage>
        <taxon>Bacteria</taxon>
        <taxon>Pseudomonadati</taxon>
        <taxon>Pseudomonadota</taxon>
        <taxon>Alphaproteobacteria</taxon>
        <taxon>Rhodobacterales</taxon>
        <taxon>Roseobacteraceae</taxon>
        <taxon>Ruegeria</taxon>
    </lineage>
</organism>
<dbReference type="GO" id="GO:0004016">
    <property type="term" value="F:adenylate cyclase activity"/>
    <property type="evidence" value="ECO:0007669"/>
    <property type="project" value="UniProtKB-ARBA"/>
</dbReference>
<feature type="repeat" description="TPR" evidence="1">
    <location>
        <begin position="427"/>
        <end position="460"/>
    </location>
</feature>
<dbReference type="Gene3D" id="3.30.70.1230">
    <property type="entry name" value="Nucleotide cyclase"/>
    <property type="match status" value="1"/>
</dbReference>
<dbReference type="InterPro" id="IPR011990">
    <property type="entry name" value="TPR-like_helical_dom_sf"/>
</dbReference>
<keyword evidence="1" id="KW-0802">TPR repeat</keyword>
<sequence length="599" mass="66044">MDFTLDGNEGFQVSRRLAAIFAADMVGYSRLMATDEAGTIARLKDMRRDVLDPAILRGGGEIVKLTGDGLLVLFTSVVEAVETAALIQDTLGRIETGTVEGRIRYRIGIHVGDVVVDDGEIYGDGVNIAARLEAQAEPGGIVVSADVQSQVRGKVGLSFVDLGELSLKNIPSPVHAYAIDLEGTAPFVEAQAPGPVQRKPSIAVLAFQNMSADPEQEYFCDGVCEDIITELSRFPDLFVIARNSSFSYKGRPVTHSEVARDLGVRYMLEGSLRRAANRVRITAQLIDCESGVHVWAERYDRDIEDVFELQDEITSSVVGAIAPQITKAELERAGRARGIDISSYDLALKAQATFHEGAFSDSEGHDKVLELTRRALELDPLNTQARWLQAYVYTIRYLYQFGEAPEESLGHAEAAADRLFQNNRSDPRALSVRGMIRHFRHDYDAATADFRRAFELNPNFALNLFFMAWHESLVGCTEDAREHALLALRLSPRDADIWVGDAYLALAQASFAEGDFIEARRWGERAIDMTPRAPIRRALMIAAAAHLGLPEQARPHTEALADFAPTFLNSLVSGRLTLYRLPEHNALLVEGLKKSGLRC</sequence>
<dbReference type="CDD" id="cd07302">
    <property type="entry name" value="CHD"/>
    <property type="match status" value="1"/>
</dbReference>
<dbReference type="Proteomes" id="UP000813672">
    <property type="component" value="Unassembled WGS sequence"/>
</dbReference>
<dbReference type="PROSITE" id="PS50005">
    <property type="entry name" value="TPR"/>
    <property type="match status" value="1"/>
</dbReference>
<dbReference type="GO" id="GO:0006171">
    <property type="term" value="P:cAMP biosynthetic process"/>
    <property type="evidence" value="ECO:0007669"/>
    <property type="project" value="TreeGrafter"/>
</dbReference>
<dbReference type="AlphaFoldDB" id="A0A9Q3WJL5"/>